<feature type="signal peptide" evidence="1">
    <location>
        <begin position="1"/>
        <end position="19"/>
    </location>
</feature>
<accession>A0A067TCT0</accession>
<dbReference type="AlphaFoldDB" id="A0A067TCT0"/>
<gene>
    <name evidence="2" type="ORF">GALMADRAFT_279262</name>
</gene>
<reference evidence="3" key="1">
    <citation type="journal article" date="2014" name="Proc. Natl. Acad. Sci. U.S.A.">
        <title>Extensive sampling of basidiomycete genomes demonstrates inadequacy of the white-rot/brown-rot paradigm for wood decay fungi.</title>
        <authorList>
            <person name="Riley R."/>
            <person name="Salamov A.A."/>
            <person name="Brown D.W."/>
            <person name="Nagy L.G."/>
            <person name="Floudas D."/>
            <person name="Held B.W."/>
            <person name="Levasseur A."/>
            <person name="Lombard V."/>
            <person name="Morin E."/>
            <person name="Otillar R."/>
            <person name="Lindquist E.A."/>
            <person name="Sun H."/>
            <person name="LaButti K.M."/>
            <person name="Schmutz J."/>
            <person name="Jabbour D."/>
            <person name="Luo H."/>
            <person name="Baker S.E."/>
            <person name="Pisabarro A.G."/>
            <person name="Walton J.D."/>
            <person name="Blanchette R.A."/>
            <person name="Henrissat B."/>
            <person name="Martin F."/>
            <person name="Cullen D."/>
            <person name="Hibbett D.S."/>
            <person name="Grigoriev I.V."/>
        </authorList>
    </citation>
    <scope>NUCLEOTIDE SEQUENCE [LARGE SCALE GENOMIC DNA]</scope>
    <source>
        <strain evidence="3">CBS 339.88</strain>
    </source>
</reference>
<proteinExistence type="predicted"/>
<dbReference type="Proteomes" id="UP000027222">
    <property type="component" value="Unassembled WGS sequence"/>
</dbReference>
<keyword evidence="1" id="KW-0732">Signal</keyword>
<feature type="chain" id="PRO_5001646752" evidence="1">
    <location>
        <begin position="20"/>
        <end position="188"/>
    </location>
</feature>
<dbReference type="EMBL" id="KL142378">
    <property type="protein sequence ID" value="KDR76803.1"/>
    <property type="molecule type" value="Genomic_DNA"/>
</dbReference>
<organism evidence="2 3">
    <name type="scientific">Galerina marginata (strain CBS 339.88)</name>
    <dbReference type="NCBI Taxonomy" id="685588"/>
    <lineage>
        <taxon>Eukaryota</taxon>
        <taxon>Fungi</taxon>
        <taxon>Dikarya</taxon>
        <taxon>Basidiomycota</taxon>
        <taxon>Agaricomycotina</taxon>
        <taxon>Agaricomycetes</taxon>
        <taxon>Agaricomycetidae</taxon>
        <taxon>Agaricales</taxon>
        <taxon>Agaricineae</taxon>
        <taxon>Strophariaceae</taxon>
        <taxon>Galerina</taxon>
    </lineage>
</organism>
<evidence type="ECO:0000313" key="2">
    <source>
        <dbReference type="EMBL" id="KDR76803.1"/>
    </source>
</evidence>
<name>A0A067TCT0_GALM3</name>
<dbReference type="HOGENOM" id="CLU_1441142_0_0_1"/>
<evidence type="ECO:0000313" key="3">
    <source>
        <dbReference type="Proteomes" id="UP000027222"/>
    </source>
</evidence>
<evidence type="ECO:0000256" key="1">
    <source>
        <dbReference type="SAM" id="SignalP"/>
    </source>
</evidence>
<sequence length="188" mass="21006">MRFQVVFAALTSLVALTSAISIVDNVKFDLRAISAKSADIDNQLNKFGTHVTYLNDFLVVKGEAEDTANVIKTKTVTLKNIVGKMSREEFRTTMPLFRDLRLSISKTMKLYIAKKPTVLKVAVNPTQNIYPVAQTKEQLVSLFHLMSEFDKALGDVLPFDRVLTEGFATIRAEIGFAFIPAINAYRRG</sequence>
<protein>
    <submittedName>
        <fullName evidence="2">Uncharacterized protein</fullName>
    </submittedName>
</protein>
<keyword evidence="3" id="KW-1185">Reference proteome</keyword>